<organism evidence="3 4">
    <name type="scientific">Arthrobotrys flagrans</name>
    <name type="common">Nematode-trapping fungus</name>
    <name type="synonym">Trichothecium flagrans</name>
    <dbReference type="NCBI Taxonomy" id="97331"/>
    <lineage>
        <taxon>Eukaryota</taxon>
        <taxon>Fungi</taxon>
        <taxon>Dikarya</taxon>
        <taxon>Ascomycota</taxon>
        <taxon>Pezizomycotina</taxon>
        <taxon>Orbiliomycetes</taxon>
        <taxon>Orbiliales</taxon>
        <taxon>Orbiliaceae</taxon>
        <taxon>Arthrobotrys</taxon>
    </lineage>
</organism>
<feature type="compositionally biased region" description="Acidic residues" evidence="1">
    <location>
        <begin position="64"/>
        <end position="75"/>
    </location>
</feature>
<proteinExistence type="predicted"/>
<dbReference type="RefSeq" id="XP_067492874.1">
    <property type="nucleotide sequence ID" value="XM_067630208.1"/>
</dbReference>
<dbReference type="VEuPathDB" id="FungiDB:DFL_001571"/>
<dbReference type="GeneID" id="93583882"/>
<evidence type="ECO:0000256" key="1">
    <source>
        <dbReference type="SAM" id="MobiDB-lite"/>
    </source>
</evidence>
<name>A0A437A8S2_ARTFL</name>
<evidence type="ECO:0000256" key="2">
    <source>
        <dbReference type="SAM" id="SignalP"/>
    </source>
</evidence>
<dbReference type="Proteomes" id="UP000283090">
    <property type="component" value="Unassembled WGS sequence"/>
</dbReference>
<dbReference type="OrthoDB" id="5416581at2759"/>
<reference evidence="3 4" key="1">
    <citation type="submission" date="2019-01" db="EMBL/GenBank/DDBJ databases">
        <title>Intercellular communication is required for trap formation in the nematode-trapping fungus Duddingtonia flagrans.</title>
        <authorList>
            <person name="Youssar L."/>
            <person name="Wernet V."/>
            <person name="Hensel N."/>
            <person name="Hildebrandt H.-G."/>
            <person name="Fischer R."/>
        </authorList>
    </citation>
    <scope>NUCLEOTIDE SEQUENCE [LARGE SCALE GENOMIC DNA]</scope>
    <source>
        <strain evidence="3 4">CBS H-5679</strain>
    </source>
</reference>
<keyword evidence="2" id="KW-0732">Signal</keyword>
<dbReference type="AlphaFoldDB" id="A0A437A8S2"/>
<keyword evidence="4" id="KW-1185">Reference proteome</keyword>
<feature type="compositionally biased region" description="Basic and acidic residues" evidence="1">
    <location>
        <begin position="42"/>
        <end position="55"/>
    </location>
</feature>
<feature type="signal peptide" evidence="2">
    <location>
        <begin position="1"/>
        <end position="21"/>
    </location>
</feature>
<evidence type="ECO:0000313" key="4">
    <source>
        <dbReference type="Proteomes" id="UP000283090"/>
    </source>
</evidence>
<gene>
    <name evidence="3" type="ORF">DFL_001571</name>
</gene>
<sequence>MQISRLSIITLLLASFSTAISLEETVEARDTVLAKTAGEAIQKRNLEVRTPDPKRVGGSGGGGEGDDDDDDDDENAAASIHFNLALVAGAGAAAVAAMML</sequence>
<accession>A0A437A8S2</accession>
<evidence type="ECO:0000313" key="3">
    <source>
        <dbReference type="EMBL" id="RVD87330.1"/>
    </source>
</evidence>
<feature type="region of interest" description="Disordered" evidence="1">
    <location>
        <begin position="42"/>
        <end position="75"/>
    </location>
</feature>
<feature type="chain" id="PRO_5019449984" evidence="2">
    <location>
        <begin position="22"/>
        <end position="100"/>
    </location>
</feature>
<protein>
    <submittedName>
        <fullName evidence="3">Uncharacterized protein</fullName>
    </submittedName>
</protein>
<dbReference type="EMBL" id="SAEB01000003">
    <property type="protein sequence ID" value="RVD87330.1"/>
    <property type="molecule type" value="Genomic_DNA"/>
</dbReference>
<comment type="caution">
    <text evidence="3">The sequence shown here is derived from an EMBL/GenBank/DDBJ whole genome shotgun (WGS) entry which is preliminary data.</text>
</comment>